<dbReference type="AlphaFoldDB" id="A0A8S4R958"/>
<accession>A0A8S4R958</accession>
<reference evidence="5" key="1">
    <citation type="submission" date="2022-03" db="EMBL/GenBank/DDBJ databases">
        <authorList>
            <person name="Lindestad O."/>
        </authorList>
    </citation>
    <scope>NUCLEOTIDE SEQUENCE</scope>
</reference>
<dbReference type="GO" id="GO:0007094">
    <property type="term" value="P:mitotic spindle assembly checkpoint signaling"/>
    <property type="evidence" value="ECO:0007669"/>
    <property type="project" value="TreeGrafter"/>
</dbReference>
<dbReference type="EMBL" id="CAKXAJ010024948">
    <property type="protein sequence ID" value="CAH2233208.1"/>
    <property type="molecule type" value="Genomic_DNA"/>
</dbReference>
<proteinExistence type="predicted"/>
<dbReference type="InterPro" id="IPR055148">
    <property type="entry name" value="ZW10_C_2"/>
</dbReference>
<dbReference type="Pfam" id="PF20665">
    <property type="entry name" value="Zw10_middle"/>
    <property type="match status" value="1"/>
</dbReference>
<organism evidence="5 6">
    <name type="scientific">Pararge aegeria aegeria</name>
    <dbReference type="NCBI Taxonomy" id="348720"/>
    <lineage>
        <taxon>Eukaryota</taxon>
        <taxon>Metazoa</taxon>
        <taxon>Ecdysozoa</taxon>
        <taxon>Arthropoda</taxon>
        <taxon>Hexapoda</taxon>
        <taxon>Insecta</taxon>
        <taxon>Pterygota</taxon>
        <taxon>Neoptera</taxon>
        <taxon>Endopterygota</taxon>
        <taxon>Lepidoptera</taxon>
        <taxon>Glossata</taxon>
        <taxon>Ditrysia</taxon>
        <taxon>Papilionoidea</taxon>
        <taxon>Nymphalidae</taxon>
        <taxon>Satyrinae</taxon>
        <taxon>Satyrini</taxon>
        <taxon>Parargina</taxon>
        <taxon>Pararge</taxon>
    </lineage>
</organism>
<dbReference type="GO" id="GO:0006888">
    <property type="term" value="P:endoplasmic reticulum to Golgi vesicle-mediated transport"/>
    <property type="evidence" value="ECO:0007669"/>
    <property type="project" value="TreeGrafter"/>
</dbReference>
<feature type="compositionally biased region" description="Polar residues" evidence="1">
    <location>
        <begin position="53"/>
        <end position="66"/>
    </location>
</feature>
<dbReference type="Pfam" id="PF20666">
    <property type="entry name" value="ZW10_C"/>
    <property type="match status" value="1"/>
</dbReference>
<keyword evidence="6" id="KW-1185">Reference proteome</keyword>
<evidence type="ECO:0000259" key="2">
    <source>
        <dbReference type="Pfam" id="PF20665"/>
    </source>
</evidence>
<dbReference type="GO" id="GO:1990423">
    <property type="term" value="C:RZZ complex"/>
    <property type="evidence" value="ECO:0007669"/>
    <property type="project" value="TreeGrafter"/>
</dbReference>
<comment type="caution">
    <text evidence="5">The sequence shown here is derived from an EMBL/GenBank/DDBJ whole genome shotgun (WGS) entry which is preliminary data.</text>
</comment>
<feature type="domain" description="Centromere/kinetochore protein zw10 middle" evidence="2">
    <location>
        <begin position="257"/>
        <end position="468"/>
    </location>
</feature>
<evidence type="ECO:0000313" key="6">
    <source>
        <dbReference type="Proteomes" id="UP000838756"/>
    </source>
</evidence>
<gene>
    <name evidence="5" type="primary">jg2745</name>
    <name evidence="5" type="ORF">PAEG_LOCUS11333</name>
</gene>
<feature type="domain" description="ZW10 C-terminal helical" evidence="4">
    <location>
        <begin position="668"/>
        <end position="811"/>
    </location>
</feature>
<dbReference type="Pfam" id="PF22766">
    <property type="entry name" value="ZW10_C2"/>
    <property type="match status" value="1"/>
</dbReference>
<dbReference type="Proteomes" id="UP000838756">
    <property type="component" value="Unassembled WGS sequence"/>
</dbReference>
<dbReference type="Gene3D" id="1.10.357.150">
    <property type="match status" value="1"/>
</dbReference>
<feature type="domain" description="Centromere/kinetochore protein zw10 C-terminal" evidence="3">
    <location>
        <begin position="515"/>
        <end position="644"/>
    </location>
</feature>
<dbReference type="InterPro" id="IPR046362">
    <property type="entry name" value="Zw10/DSL1_C_sf"/>
</dbReference>
<dbReference type="InterPro" id="IPR048344">
    <property type="entry name" value="Zw10_middle"/>
</dbReference>
<evidence type="ECO:0000259" key="4">
    <source>
        <dbReference type="Pfam" id="PF22766"/>
    </source>
</evidence>
<dbReference type="PANTHER" id="PTHR12205:SF0">
    <property type="entry name" value="CENTROMERE_KINETOCHORE PROTEIN ZW10 HOMOLOG"/>
    <property type="match status" value="1"/>
</dbReference>
<sequence>MTDKEDASKEPIKEPLDDEALEKLAVEELLREAVQGAARAEIVGPSAIEAHTINPQNMKENQNPPSKKTEPKENTKMEDYDVESVIQRILDCKEPWKIQEKMPLLMEEIDKLKADMNIFLENTVFDIPAILSEATDLCEESKDLVNEMQACQAEIEQETMAEILKTIENHDKIGKELETCKFTWNITFDAVRCANYVKAYEEGRDSHSYSKAVEAICDLLNYLNGYVSEGFEQLDLFVQAKDMARVTLDKLIQDLFEEWDRMVSYSAKPVSGNTVVTLNITLEGTPSCLDLLHALCRCQKLFEKITEFAIFILKTVFSPAIRNKSTVCCDSEDLVTITIHHSKPKCRPDFRETIANMKLLFDFLNNKFSLQYANGRTLISLLGKILCIDFCNLIVNECFIYTVPNNINDLQSYYVITAEIQDFERFLKRLRVFPEDEVVPFLSYMDDIDVLFADNSSQHYLDTARAIMLKDLNVTMSIGLEKIPEDTSENASIDMLKFMEEALDIFEKTIPNSLFYFPRCLISTTAQELLDLVYLIMEQAVQCSDIVCKKLYHTVRLIFELYDAVVPYHNENYLQTIPHFVALFHNNCMYLAHNLQTLGDKWLTLMEGRDLDYAIGFVDLVQKIRELGYKHLTMHMQQQRKQILDNIRSSDLNCIVVRDVLGDNAEAAVRQCLRQLLALKNVWIGVFPSNVFTKLIATLVNMFVDELIHRVCTVEDISMEMATQLTDMYTLVVQKAPQLFTTPTDVDKYVKSWTKLQELIFVLGGSLKDIENHWSDGNGPLAEHFEVDELRCLIKALFQNTQFRANVLSKIK</sequence>
<evidence type="ECO:0000256" key="1">
    <source>
        <dbReference type="SAM" id="MobiDB-lite"/>
    </source>
</evidence>
<feature type="compositionally biased region" description="Basic and acidic residues" evidence="1">
    <location>
        <begin position="67"/>
        <end position="77"/>
    </location>
</feature>
<dbReference type="PANTHER" id="PTHR12205">
    <property type="entry name" value="CENTROMERE/KINETOCHORE PROTEIN ZW10"/>
    <property type="match status" value="1"/>
</dbReference>
<dbReference type="OrthoDB" id="534815at2759"/>
<feature type="region of interest" description="Disordered" evidence="1">
    <location>
        <begin position="47"/>
        <end position="77"/>
    </location>
</feature>
<dbReference type="InterPro" id="IPR048343">
    <property type="entry name" value="ZW10_C"/>
</dbReference>
<protein>
    <submittedName>
        <fullName evidence="5">Jg2745 protein</fullName>
    </submittedName>
</protein>
<evidence type="ECO:0000259" key="3">
    <source>
        <dbReference type="Pfam" id="PF20666"/>
    </source>
</evidence>
<evidence type="ECO:0000313" key="5">
    <source>
        <dbReference type="EMBL" id="CAH2233208.1"/>
    </source>
</evidence>
<name>A0A8S4R958_9NEOP</name>
<dbReference type="GO" id="GO:0005737">
    <property type="term" value="C:cytoplasm"/>
    <property type="evidence" value="ECO:0007669"/>
    <property type="project" value="GOC"/>
</dbReference>